<feature type="region of interest" description="Disordered" evidence="1">
    <location>
        <begin position="47"/>
        <end position="78"/>
    </location>
</feature>
<dbReference type="Proteomes" id="UP001221411">
    <property type="component" value="Unassembled WGS sequence"/>
</dbReference>
<evidence type="ECO:0000256" key="2">
    <source>
        <dbReference type="SAM" id="SignalP"/>
    </source>
</evidence>
<comment type="caution">
    <text evidence="3">The sequence shown here is derived from an EMBL/GenBank/DDBJ whole genome shotgun (WGS) entry which is preliminary data.</text>
</comment>
<accession>A0ABT5EZ12</accession>
<proteinExistence type="predicted"/>
<dbReference type="InterPro" id="IPR021655">
    <property type="entry name" value="Put_metal-bd"/>
</dbReference>
<evidence type="ECO:0000256" key="1">
    <source>
        <dbReference type="SAM" id="MobiDB-lite"/>
    </source>
</evidence>
<dbReference type="Pfam" id="PF11617">
    <property type="entry name" value="Cu-binding_MopE"/>
    <property type="match status" value="8"/>
</dbReference>
<reference evidence="3 4" key="1">
    <citation type="submission" date="2022-11" db="EMBL/GenBank/DDBJ databases">
        <title>Minimal conservation of predation-associated metabolite biosynthetic gene clusters underscores biosynthetic potential of Myxococcota including descriptions for ten novel species: Archangium lansinium sp. nov., Myxococcus landrumus sp. nov., Nannocystis bai.</title>
        <authorList>
            <person name="Ahearne A."/>
            <person name="Stevens C."/>
            <person name="Dowd S."/>
        </authorList>
    </citation>
    <scope>NUCLEOTIDE SEQUENCE [LARGE SCALE GENOMIC DNA]</scope>
    <source>
        <strain evidence="3 4">RJM3</strain>
    </source>
</reference>
<feature type="compositionally biased region" description="Gly residues" evidence="1">
    <location>
        <begin position="55"/>
        <end position="78"/>
    </location>
</feature>
<evidence type="ECO:0000313" key="3">
    <source>
        <dbReference type="EMBL" id="MDC0746634.1"/>
    </source>
</evidence>
<keyword evidence="2" id="KW-0732">Signal</keyword>
<feature type="signal peptide" evidence="2">
    <location>
        <begin position="1"/>
        <end position="38"/>
    </location>
</feature>
<gene>
    <name evidence="3" type="ORF">POL67_35230</name>
</gene>
<name>A0ABT5EZ12_9BACT</name>
<keyword evidence="4" id="KW-1185">Reference proteome</keyword>
<evidence type="ECO:0000313" key="4">
    <source>
        <dbReference type="Proteomes" id="UP001221411"/>
    </source>
</evidence>
<dbReference type="EMBL" id="JAQNDO010000001">
    <property type="protein sequence ID" value="MDC0746634.1"/>
    <property type="molecule type" value="Genomic_DNA"/>
</dbReference>
<protein>
    <submittedName>
        <fullName evidence="3">MopE-related protein</fullName>
    </submittedName>
</protein>
<sequence length="657" mass="67330">MSTPMSTFPSAPRSSRFRGHARTLSFVSALAFAGLSFAACSRTGIGTPPEESISGPGGAGGQGGVGGGSSTSSTGGGGQGGVGGALPCVVAQDCTDADPCTTDTCVDGVCQNGPRDDDADGFPPLACGGADCNDLNPKVFPGSPEICTDAADNDCNGVADCSDPACQLAPTCGCVPKPGGEACANGEDDDCDTIVDCFDSDCVGTPACGCKPSEALDCDNGFDDDCDGSIDCNDPDCFGSTACSCQAKAEVCSNGTDEDCDLLVDCADPDCFGIFPCACQPPGTPEVCTGGLDEDCDKLIDCADPSCLVAPACQNCTAEVCNDGKDNNCDNKIDCADPACFFAPNCAPKPEVCNNGLDDDNDTLVDCQDPDCANNPICILQQANCLSPKLIPGTGQYTGDTTGNVSETKGFCGGDAGEAVFYFVLNQPSRVHLDSIGTSFDSTLYVRTGKCNSGKEIGCDDDSAGVSWSARLDFTLLYPGTYYVFLDGYTVDPEQGANEGPFVLNVEIEPNPKEKCDDGKDNDGDVYVDCADPDCASFGACATCLNGGPGKPEFGTSACKNGLDDDCDGAADCADEDCSASDYYVTECCDGLDENGNQIPDDFNCRCASNADCSGGQICYTHTAFACGIPCTQYFGDVCPFVAAGSYCNPATNQCEF</sequence>
<organism evidence="3 4">
    <name type="scientific">Polyangium mundeleinium</name>
    <dbReference type="NCBI Taxonomy" id="2995306"/>
    <lineage>
        <taxon>Bacteria</taxon>
        <taxon>Pseudomonadati</taxon>
        <taxon>Myxococcota</taxon>
        <taxon>Polyangia</taxon>
        <taxon>Polyangiales</taxon>
        <taxon>Polyangiaceae</taxon>
        <taxon>Polyangium</taxon>
    </lineage>
</organism>
<dbReference type="RefSeq" id="WP_271925012.1">
    <property type="nucleotide sequence ID" value="NZ_JAQNDO010000001.1"/>
</dbReference>
<feature type="chain" id="PRO_5045722020" evidence="2">
    <location>
        <begin position="39"/>
        <end position="657"/>
    </location>
</feature>